<keyword evidence="4 9" id="KW-0238">DNA-binding</keyword>
<dbReference type="GO" id="GO:0048830">
    <property type="term" value="P:adventitious root development"/>
    <property type="evidence" value="ECO:0007669"/>
    <property type="project" value="InterPro"/>
</dbReference>
<dbReference type="SMART" id="SM00389">
    <property type="entry name" value="HOX"/>
    <property type="match status" value="2"/>
</dbReference>
<name>A0A4S8K0J1_MUSBA</name>
<evidence type="ECO:0000313" key="13">
    <source>
        <dbReference type="EMBL" id="THU68211.1"/>
    </source>
</evidence>
<dbReference type="Gene3D" id="1.10.10.60">
    <property type="entry name" value="Homeodomain-like"/>
    <property type="match status" value="2"/>
</dbReference>
<sequence>MDDRNQCHNNSPNLRRSVPDGTVTEPVRTRWTPKPEQILILESIFNSGMVTLQRQNRRSRSRRRQRQLQASLMAGQQVSSGVPRASTPPTSSSTSSSNSAGGGAGLLSCSSFASSSSLLQPEATSAMDDRNQCHNNSPNLRRSVPDGTVTEPVRTRWTPKPEQILILESIFNSGMVNPPKGETVRIRKLLEQFGSVGDANVFYWFQNRRSRSRRRQRQLQASLMAGQQVSKATSAMDDRNQCHNNSPNLRRSVPDGTVTEPVRTRWTPKPEQILILESIFNSGMVNPPKGETVRIRKLLEQFGSVGDANVFYWFQNRRSRSRRRQRQLQASLMAGQQVSSGVPRASTPPTSSSTSSSNSAGEPGTVIVFINGDLNEVPSGPIDLRAMFGHNVMLVHSSGEVLPVNEHGILMQSLQMGESYEAYLVNTRKTEANSRITAWNHSADEHILYGQ</sequence>
<dbReference type="STRING" id="52838.A0A4S8K0J1"/>
<protein>
    <recommendedName>
        <fullName evidence="12">Homeobox domain-containing protein</fullName>
    </recommendedName>
</protein>
<evidence type="ECO:0000256" key="8">
    <source>
        <dbReference type="ARBA" id="ARBA00024040"/>
    </source>
</evidence>
<dbReference type="InterPro" id="IPR001356">
    <property type="entry name" value="HD"/>
</dbReference>
<keyword evidence="2" id="KW-0217">Developmental protein</keyword>
<dbReference type="PROSITE" id="PS50071">
    <property type="entry name" value="HOMEOBOX_2"/>
    <property type="match status" value="2"/>
</dbReference>
<feature type="compositionally biased region" description="Basic residues" evidence="11">
    <location>
        <begin position="55"/>
        <end position="66"/>
    </location>
</feature>
<dbReference type="GO" id="GO:0005634">
    <property type="term" value="C:nucleus"/>
    <property type="evidence" value="ECO:0007669"/>
    <property type="project" value="UniProtKB-SubCell"/>
</dbReference>
<evidence type="ECO:0000256" key="4">
    <source>
        <dbReference type="ARBA" id="ARBA00023125"/>
    </source>
</evidence>
<dbReference type="FunFam" id="1.10.10.60:FF:000118">
    <property type="entry name" value="WUSCHEL-related homeobox 11"/>
    <property type="match status" value="2"/>
</dbReference>
<feature type="region of interest" description="Disordered" evidence="11">
    <location>
        <begin position="324"/>
        <end position="362"/>
    </location>
</feature>
<evidence type="ECO:0000256" key="1">
    <source>
        <dbReference type="ARBA" id="ARBA00004123"/>
    </source>
</evidence>
<feature type="domain" description="Homeobox" evidence="12">
    <location>
        <begin position="150"/>
        <end position="215"/>
    </location>
</feature>
<dbReference type="PANTHER" id="PTHR46998:SF2">
    <property type="entry name" value="WUSCHEL-RELATED HOMEOBOX 11"/>
    <property type="match status" value="1"/>
</dbReference>
<feature type="compositionally biased region" description="Polar residues" evidence="11">
    <location>
        <begin position="328"/>
        <end position="340"/>
    </location>
</feature>
<dbReference type="Proteomes" id="UP000317650">
    <property type="component" value="Chromosome 8"/>
</dbReference>
<dbReference type="GO" id="GO:0003700">
    <property type="term" value="F:DNA-binding transcription factor activity"/>
    <property type="evidence" value="ECO:0007669"/>
    <property type="project" value="InterPro"/>
</dbReference>
<dbReference type="SUPFAM" id="SSF46689">
    <property type="entry name" value="Homeodomain-like"/>
    <property type="match status" value="2"/>
</dbReference>
<feature type="DNA-binding region" description="Homeobox" evidence="9">
    <location>
        <begin position="152"/>
        <end position="216"/>
    </location>
</feature>
<feature type="compositionally biased region" description="Low complexity" evidence="11">
    <location>
        <begin position="85"/>
        <end position="99"/>
    </location>
</feature>
<feature type="domain" description="Homeobox" evidence="12">
    <location>
        <begin position="259"/>
        <end position="324"/>
    </location>
</feature>
<dbReference type="InterPro" id="IPR044558">
    <property type="entry name" value="WOX11-like"/>
</dbReference>
<organism evidence="13 14">
    <name type="scientific">Musa balbisiana</name>
    <name type="common">Banana</name>
    <dbReference type="NCBI Taxonomy" id="52838"/>
    <lineage>
        <taxon>Eukaryota</taxon>
        <taxon>Viridiplantae</taxon>
        <taxon>Streptophyta</taxon>
        <taxon>Embryophyta</taxon>
        <taxon>Tracheophyta</taxon>
        <taxon>Spermatophyta</taxon>
        <taxon>Magnoliopsida</taxon>
        <taxon>Liliopsida</taxon>
        <taxon>Zingiberales</taxon>
        <taxon>Musaceae</taxon>
        <taxon>Musa</taxon>
    </lineage>
</organism>
<dbReference type="GO" id="GO:1905393">
    <property type="term" value="P:plant organ formation"/>
    <property type="evidence" value="ECO:0007669"/>
    <property type="project" value="UniProtKB-ARBA"/>
</dbReference>
<comment type="similarity">
    <text evidence="8">Belongs to the WUS homeobox family.</text>
</comment>
<keyword evidence="5 9" id="KW-0371">Homeobox</keyword>
<evidence type="ECO:0000256" key="3">
    <source>
        <dbReference type="ARBA" id="ARBA00023015"/>
    </source>
</evidence>
<comment type="caution">
    <text evidence="13">The sequence shown here is derived from an EMBL/GenBank/DDBJ whole genome shotgun (WGS) entry which is preliminary data.</text>
</comment>
<feature type="region of interest" description="Disordered" evidence="11">
    <location>
        <begin position="52"/>
        <end position="103"/>
    </location>
</feature>
<dbReference type="AlphaFoldDB" id="A0A4S8K0J1"/>
<evidence type="ECO:0000256" key="5">
    <source>
        <dbReference type="ARBA" id="ARBA00023155"/>
    </source>
</evidence>
<evidence type="ECO:0000313" key="14">
    <source>
        <dbReference type="Proteomes" id="UP000317650"/>
    </source>
</evidence>
<keyword evidence="14" id="KW-1185">Reference proteome</keyword>
<evidence type="ECO:0000256" key="11">
    <source>
        <dbReference type="SAM" id="MobiDB-lite"/>
    </source>
</evidence>
<evidence type="ECO:0000256" key="7">
    <source>
        <dbReference type="ARBA" id="ARBA00023242"/>
    </source>
</evidence>
<keyword evidence="7 9" id="KW-0539">Nucleus</keyword>
<evidence type="ECO:0000256" key="10">
    <source>
        <dbReference type="RuleBase" id="RU000682"/>
    </source>
</evidence>
<proteinExistence type="inferred from homology"/>
<evidence type="ECO:0000256" key="2">
    <source>
        <dbReference type="ARBA" id="ARBA00022473"/>
    </source>
</evidence>
<accession>A0A4S8K0J1</accession>
<comment type="subcellular location">
    <subcellularLocation>
        <location evidence="1 9 10">Nucleus</location>
    </subcellularLocation>
</comment>
<feature type="DNA-binding region" description="Homeobox" evidence="9">
    <location>
        <begin position="261"/>
        <end position="325"/>
    </location>
</feature>
<dbReference type="PANTHER" id="PTHR46998">
    <property type="entry name" value="WUSCHEL-RELATED HOMEOBOX 11"/>
    <property type="match status" value="1"/>
</dbReference>
<keyword evidence="3" id="KW-0805">Transcription regulation</keyword>
<feature type="region of interest" description="Disordered" evidence="11">
    <location>
        <begin position="1"/>
        <end position="30"/>
    </location>
</feature>
<gene>
    <name evidence="13" type="ORF">C4D60_Mb08t01520</name>
</gene>
<dbReference type="Pfam" id="PF00046">
    <property type="entry name" value="Homeodomain"/>
    <property type="match status" value="2"/>
</dbReference>
<dbReference type="GO" id="GO:0003677">
    <property type="term" value="F:DNA binding"/>
    <property type="evidence" value="ECO:0007669"/>
    <property type="project" value="UniProtKB-UniRule"/>
</dbReference>
<evidence type="ECO:0000256" key="9">
    <source>
        <dbReference type="PROSITE-ProRule" id="PRU00108"/>
    </source>
</evidence>
<feature type="region of interest" description="Disordered" evidence="11">
    <location>
        <begin position="231"/>
        <end position="262"/>
    </location>
</feature>
<evidence type="ECO:0000256" key="6">
    <source>
        <dbReference type="ARBA" id="ARBA00023163"/>
    </source>
</evidence>
<feature type="compositionally biased region" description="Low complexity" evidence="11">
    <location>
        <begin position="347"/>
        <end position="359"/>
    </location>
</feature>
<keyword evidence="6" id="KW-0804">Transcription</keyword>
<feature type="region of interest" description="Disordered" evidence="11">
    <location>
        <begin position="120"/>
        <end position="153"/>
    </location>
</feature>
<evidence type="ECO:0000259" key="12">
    <source>
        <dbReference type="PROSITE" id="PS50071"/>
    </source>
</evidence>
<reference evidence="13 14" key="1">
    <citation type="journal article" date="2019" name="Nat. Plants">
        <title>Genome sequencing of Musa balbisiana reveals subgenome evolution and function divergence in polyploid bananas.</title>
        <authorList>
            <person name="Yao X."/>
        </authorList>
    </citation>
    <scope>NUCLEOTIDE SEQUENCE [LARGE SCALE GENOMIC DNA]</scope>
    <source>
        <strain evidence="14">cv. DH-PKW</strain>
        <tissue evidence="13">Leaves</tissue>
    </source>
</reference>
<dbReference type="InterPro" id="IPR009057">
    <property type="entry name" value="Homeodomain-like_sf"/>
</dbReference>
<dbReference type="EMBL" id="PYDT01000002">
    <property type="protein sequence ID" value="THU68211.1"/>
    <property type="molecule type" value="Genomic_DNA"/>
</dbReference>